<dbReference type="GO" id="GO:0003677">
    <property type="term" value="F:DNA binding"/>
    <property type="evidence" value="ECO:0007669"/>
    <property type="project" value="UniProtKB-UniRule"/>
</dbReference>
<dbReference type="PANTHER" id="PTHR47696">
    <property type="entry name" value="THAP DOMAIN-CONTAINING PROTEIN 2"/>
    <property type="match status" value="1"/>
</dbReference>
<dbReference type="SUPFAM" id="SSF57716">
    <property type="entry name" value="Glucocorticoid receptor-like (DNA-binding domain)"/>
    <property type="match status" value="1"/>
</dbReference>
<evidence type="ECO:0000256" key="5">
    <source>
        <dbReference type="PROSITE-ProRule" id="PRU00309"/>
    </source>
</evidence>
<evidence type="ECO:0000256" key="1">
    <source>
        <dbReference type="ARBA" id="ARBA00022723"/>
    </source>
</evidence>
<organism evidence="7 8">
    <name type="scientific">Sitophilus oryzae</name>
    <name type="common">Rice weevil</name>
    <name type="synonym">Curculio oryzae</name>
    <dbReference type="NCBI Taxonomy" id="7048"/>
    <lineage>
        <taxon>Eukaryota</taxon>
        <taxon>Metazoa</taxon>
        <taxon>Ecdysozoa</taxon>
        <taxon>Arthropoda</taxon>
        <taxon>Hexapoda</taxon>
        <taxon>Insecta</taxon>
        <taxon>Pterygota</taxon>
        <taxon>Neoptera</taxon>
        <taxon>Endopterygota</taxon>
        <taxon>Coleoptera</taxon>
        <taxon>Polyphaga</taxon>
        <taxon>Cucujiformia</taxon>
        <taxon>Curculionidae</taxon>
        <taxon>Dryophthorinae</taxon>
        <taxon>Sitophilus</taxon>
    </lineage>
</organism>
<dbReference type="PANTHER" id="PTHR47696:SF2">
    <property type="entry name" value="PROVISIONAL ORTHOLOG OF THAP DOMAIN CONTAINING 1"/>
    <property type="match status" value="1"/>
</dbReference>
<evidence type="ECO:0000256" key="4">
    <source>
        <dbReference type="ARBA" id="ARBA00023125"/>
    </source>
</evidence>
<dbReference type="SMART" id="SM00692">
    <property type="entry name" value="DM3"/>
    <property type="match status" value="1"/>
</dbReference>
<dbReference type="Pfam" id="PF05485">
    <property type="entry name" value="THAP"/>
    <property type="match status" value="1"/>
</dbReference>
<keyword evidence="2 5" id="KW-0863">Zinc-finger</keyword>
<dbReference type="Proteomes" id="UP000504635">
    <property type="component" value="Unplaced"/>
</dbReference>
<dbReference type="InParanoid" id="A0A6J2Y2Q1"/>
<dbReference type="Gene3D" id="6.20.210.20">
    <property type="entry name" value="THAP domain"/>
    <property type="match status" value="1"/>
</dbReference>
<keyword evidence="3" id="KW-0862">Zinc</keyword>
<dbReference type="KEGG" id="soy:115883722"/>
<keyword evidence="1" id="KW-0479">Metal-binding</keyword>
<dbReference type="InterPro" id="IPR006612">
    <property type="entry name" value="THAP_Znf"/>
</dbReference>
<proteinExistence type="predicted"/>
<evidence type="ECO:0000256" key="3">
    <source>
        <dbReference type="ARBA" id="ARBA00022833"/>
    </source>
</evidence>
<dbReference type="GeneID" id="115883722"/>
<name>A0A6J2Y2Q1_SITOR</name>
<dbReference type="AlphaFoldDB" id="A0A6J2Y2Q1"/>
<gene>
    <name evidence="8" type="primary">LOC115883722</name>
</gene>
<dbReference type="RefSeq" id="XP_030757987.1">
    <property type="nucleotide sequence ID" value="XM_030902127.1"/>
</dbReference>
<dbReference type="OrthoDB" id="7701410at2759"/>
<dbReference type="SMART" id="SM00980">
    <property type="entry name" value="THAP"/>
    <property type="match status" value="1"/>
</dbReference>
<dbReference type="InterPro" id="IPR026521">
    <property type="entry name" value="THAP2"/>
</dbReference>
<dbReference type="InterPro" id="IPR038441">
    <property type="entry name" value="THAP_Znf_sf"/>
</dbReference>
<feature type="domain" description="THAP-type" evidence="6">
    <location>
        <begin position="1"/>
        <end position="81"/>
    </location>
</feature>
<evidence type="ECO:0000259" key="6">
    <source>
        <dbReference type="PROSITE" id="PS50950"/>
    </source>
</evidence>
<reference evidence="8" key="1">
    <citation type="submission" date="2025-08" db="UniProtKB">
        <authorList>
            <consortium name="RefSeq"/>
        </authorList>
    </citation>
    <scope>IDENTIFICATION</scope>
    <source>
        <tissue evidence="8">Gonads</tissue>
    </source>
</reference>
<protein>
    <submittedName>
        <fullName evidence="8">Uncharacterized protein LOC115883722</fullName>
    </submittedName>
</protein>
<keyword evidence="7" id="KW-1185">Reference proteome</keyword>
<sequence>MVSCAACGCSQTKTTKDKGMTFHKFPKNEKIRKFWIEFVNRPNWTPAKQSCLCSSHFSQECFDRSSSLIVRLRENALPTLTVTRVKYVRSFYEEECFSEPSTSQAAQLLMQEVEANIPKSATCNFTVNSKNQDDNSQVSTPINSSQFVDCKIEVKVENQDYIFAEAPSPITSLQLTPDDTTRLFLERKLNEMYKMDKIKSNKIRYLQKKNWAQKKKITALTTIVADLKSKNVFLKSMAKQCLVQQYNSNDHTYHYTI</sequence>
<dbReference type="PROSITE" id="PS50950">
    <property type="entry name" value="ZF_THAP"/>
    <property type="match status" value="1"/>
</dbReference>
<dbReference type="GO" id="GO:0008270">
    <property type="term" value="F:zinc ion binding"/>
    <property type="evidence" value="ECO:0007669"/>
    <property type="project" value="UniProtKB-KW"/>
</dbReference>
<accession>A0A6J2Y2Q1</accession>
<evidence type="ECO:0000313" key="7">
    <source>
        <dbReference type="Proteomes" id="UP000504635"/>
    </source>
</evidence>
<evidence type="ECO:0000313" key="8">
    <source>
        <dbReference type="RefSeq" id="XP_030757987.1"/>
    </source>
</evidence>
<keyword evidence="4 5" id="KW-0238">DNA-binding</keyword>
<evidence type="ECO:0000256" key="2">
    <source>
        <dbReference type="ARBA" id="ARBA00022771"/>
    </source>
</evidence>